<gene>
    <name evidence="1" type="ORF">IQ35_02779</name>
</gene>
<reference evidence="1 2" key="1">
    <citation type="journal article" date="2015" name="Stand. Genomic Sci.">
        <title>Genomic Encyclopedia of Bacterial and Archaeal Type Strains, Phase III: the genomes of soil and plant-associated and newly described type strains.</title>
        <authorList>
            <person name="Whitman W.B."/>
            <person name="Woyke T."/>
            <person name="Klenk H.P."/>
            <person name="Zhou Y."/>
            <person name="Lilburn T.G."/>
            <person name="Beck B.J."/>
            <person name="De Vos P."/>
            <person name="Vandamme P."/>
            <person name="Eisen J.A."/>
            <person name="Garrity G."/>
            <person name="Hugenholtz P."/>
            <person name="Kyrpides N.C."/>
        </authorList>
    </citation>
    <scope>NUCLEOTIDE SEQUENCE [LARGE SCALE GENOMIC DNA]</scope>
    <source>
        <strain evidence="1 2">CGMCC 1.7748</strain>
    </source>
</reference>
<keyword evidence="2" id="KW-1185">Reference proteome</keyword>
<sequence>MGTWVLINAPWYQANVDQGPNEAPPASDKESAALLGERVAELATIFRIGRNALEPAGD</sequence>
<evidence type="ECO:0000313" key="1">
    <source>
        <dbReference type="EMBL" id="TWH92253.1"/>
    </source>
</evidence>
<comment type="caution">
    <text evidence="1">The sequence shown here is derived from an EMBL/GenBank/DDBJ whole genome shotgun (WGS) entry which is preliminary data.</text>
</comment>
<dbReference type="EMBL" id="VLKK01000010">
    <property type="protein sequence ID" value="TWH92253.1"/>
    <property type="molecule type" value="Genomic_DNA"/>
</dbReference>
<accession>A0A562KAJ6</accession>
<evidence type="ECO:0000313" key="2">
    <source>
        <dbReference type="Proteomes" id="UP000316624"/>
    </source>
</evidence>
<protein>
    <submittedName>
        <fullName evidence="1">Uncharacterized protein</fullName>
    </submittedName>
</protein>
<dbReference type="AlphaFoldDB" id="A0A562KAJ6"/>
<dbReference type="Proteomes" id="UP000316624">
    <property type="component" value="Unassembled WGS sequence"/>
</dbReference>
<organism evidence="1 2">
    <name type="scientific">Sphingobium wenxiniae (strain DSM 21828 / CGMCC 1.7748 / JZ-1)</name>
    <dbReference type="NCBI Taxonomy" id="595605"/>
    <lineage>
        <taxon>Bacteria</taxon>
        <taxon>Pseudomonadati</taxon>
        <taxon>Pseudomonadota</taxon>
        <taxon>Alphaproteobacteria</taxon>
        <taxon>Sphingomonadales</taxon>
        <taxon>Sphingomonadaceae</taxon>
        <taxon>Sphingobium</taxon>
    </lineage>
</organism>
<name>A0A562KAJ6_SPHWJ</name>
<proteinExistence type="predicted"/>